<feature type="compositionally biased region" description="Basic residues" evidence="1">
    <location>
        <begin position="520"/>
        <end position="530"/>
    </location>
</feature>
<feature type="domain" description="PH" evidence="2">
    <location>
        <begin position="147"/>
        <end position="265"/>
    </location>
</feature>
<keyword evidence="4" id="KW-1185">Reference proteome</keyword>
<dbReference type="InterPro" id="IPR011993">
    <property type="entry name" value="PH-like_dom_sf"/>
</dbReference>
<dbReference type="PROSITE" id="PS50003">
    <property type="entry name" value="PH_DOMAIN"/>
    <property type="match status" value="1"/>
</dbReference>
<dbReference type="OrthoDB" id="5563754at2759"/>
<feature type="compositionally biased region" description="Basic and acidic residues" evidence="1">
    <location>
        <begin position="1066"/>
        <end position="1075"/>
    </location>
</feature>
<dbReference type="Pfam" id="PF25381">
    <property type="entry name" value="PH_26"/>
    <property type="match status" value="1"/>
</dbReference>
<evidence type="ECO:0000313" key="4">
    <source>
        <dbReference type="Proteomes" id="UP000275385"/>
    </source>
</evidence>
<organism evidence="3 4">
    <name type="scientific">Coniochaeta pulveracea</name>
    <dbReference type="NCBI Taxonomy" id="177199"/>
    <lineage>
        <taxon>Eukaryota</taxon>
        <taxon>Fungi</taxon>
        <taxon>Dikarya</taxon>
        <taxon>Ascomycota</taxon>
        <taxon>Pezizomycotina</taxon>
        <taxon>Sordariomycetes</taxon>
        <taxon>Sordariomycetidae</taxon>
        <taxon>Coniochaetales</taxon>
        <taxon>Coniochaetaceae</taxon>
        <taxon>Coniochaeta</taxon>
    </lineage>
</organism>
<dbReference type="InterPro" id="IPR001849">
    <property type="entry name" value="PH_domain"/>
</dbReference>
<comment type="caution">
    <text evidence="3">The sequence shown here is derived from an EMBL/GenBank/DDBJ whole genome shotgun (WGS) entry which is preliminary data.</text>
</comment>
<reference evidence="3 4" key="1">
    <citation type="submission" date="2018-08" db="EMBL/GenBank/DDBJ databases">
        <title>Draft genome of the lignicolous fungus Coniochaeta pulveracea.</title>
        <authorList>
            <person name="Borstlap C.J."/>
            <person name="De Witt R.N."/>
            <person name="Botha A."/>
            <person name="Volschenk H."/>
        </authorList>
    </citation>
    <scope>NUCLEOTIDE SEQUENCE [LARGE SCALE GENOMIC DNA]</scope>
    <source>
        <strain evidence="3 4">CAB683</strain>
    </source>
</reference>
<feature type="compositionally biased region" description="Polar residues" evidence="1">
    <location>
        <begin position="71"/>
        <end position="84"/>
    </location>
</feature>
<feature type="compositionally biased region" description="Basic and acidic residues" evidence="1">
    <location>
        <begin position="506"/>
        <end position="519"/>
    </location>
</feature>
<feature type="region of interest" description="Disordered" evidence="1">
    <location>
        <begin position="506"/>
        <end position="1100"/>
    </location>
</feature>
<feature type="compositionally biased region" description="Polar residues" evidence="1">
    <location>
        <begin position="968"/>
        <end position="983"/>
    </location>
</feature>
<accession>A0A420Y2J1</accession>
<feature type="compositionally biased region" description="Polar residues" evidence="1">
    <location>
        <begin position="702"/>
        <end position="711"/>
    </location>
</feature>
<feature type="compositionally biased region" description="Low complexity" evidence="1">
    <location>
        <begin position="20"/>
        <end position="42"/>
    </location>
</feature>
<dbReference type="EMBL" id="QVQW01000061">
    <property type="protein sequence ID" value="RKU42095.1"/>
    <property type="molecule type" value="Genomic_DNA"/>
</dbReference>
<dbReference type="STRING" id="177199.A0A420Y2J1"/>
<feature type="compositionally biased region" description="Basic and acidic residues" evidence="1">
    <location>
        <begin position="991"/>
        <end position="1003"/>
    </location>
</feature>
<feature type="compositionally biased region" description="Polar residues" evidence="1">
    <location>
        <begin position="9"/>
        <end position="19"/>
    </location>
</feature>
<evidence type="ECO:0000256" key="1">
    <source>
        <dbReference type="SAM" id="MobiDB-lite"/>
    </source>
</evidence>
<evidence type="ECO:0000313" key="3">
    <source>
        <dbReference type="EMBL" id="RKU42095.1"/>
    </source>
</evidence>
<feature type="compositionally biased region" description="Pro residues" evidence="1">
    <location>
        <begin position="904"/>
        <end position="927"/>
    </location>
</feature>
<dbReference type="Gene3D" id="2.30.29.30">
    <property type="entry name" value="Pleckstrin-homology domain (PH domain)/Phosphotyrosine-binding domain (PTB)"/>
    <property type="match status" value="1"/>
</dbReference>
<feature type="region of interest" description="Disordered" evidence="1">
    <location>
        <begin position="1372"/>
        <end position="1405"/>
    </location>
</feature>
<evidence type="ECO:0000259" key="2">
    <source>
        <dbReference type="PROSITE" id="PS50003"/>
    </source>
</evidence>
<dbReference type="SUPFAM" id="SSF50729">
    <property type="entry name" value="PH domain-like"/>
    <property type="match status" value="1"/>
</dbReference>
<name>A0A420Y2J1_9PEZI</name>
<protein>
    <recommendedName>
        <fullName evidence="2">PH domain-containing protein</fullName>
    </recommendedName>
</protein>
<dbReference type="SMART" id="SM00233">
    <property type="entry name" value="PH"/>
    <property type="match status" value="1"/>
</dbReference>
<feature type="compositionally biased region" description="Low complexity" evidence="1">
    <location>
        <begin position="1373"/>
        <end position="1382"/>
    </location>
</feature>
<dbReference type="InterPro" id="IPR058155">
    <property type="entry name" value="Skg3/CAF120-like_PH"/>
</dbReference>
<feature type="compositionally biased region" description="Pro residues" evidence="1">
    <location>
        <begin position="839"/>
        <end position="854"/>
    </location>
</feature>
<feature type="compositionally biased region" description="Gly residues" evidence="1">
    <location>
        <begin position="809"/>
        <end position="818"/>
    </location>
</feature>
<proteinExistence type="predicted"/>
<feature type="compositionally biased region" description="Pro residues" evidence="1">
    <location>
        <begin position="879"/>
        <end position="894"/>
    </location>
</feature>
<dbReference type="Pfam" id="PF00169">
    <property type="entry name" value="PH"/>
    <property type="match status" value="1"/>
</dbReference>
<sequence>MGRNRVLSFISQFSATNRDSPTSSPTSSSFPAEAQQTQTAAQHNRAETTRPNGDGSYTPPARAQTYPQPPLQQNRDPSPGSPTAETPPGYARRTRSPSADSPGGRRRSSSRPSSMIQTYNPPHMDINEDTIPELQPIFTFLNSHQNKLYQEGYFLKLDDQDTRGNPNPDRTWTECFAQLVGTVLSLWDAAELDAAGEEGEVLPKFINLTDASIKMIESLPTRSNDEQPLQNILSISTAGRNRYLLHFNSHHSLIQWTAGIRLAMYEHSTLQEAYTGALIAGKGKSLNNINLIMDRARFKTEAWVRVRFGAGVPWRRCWCVISPPDEKEYQKMQKDLKKRSAYDRSHAPVLKGDIKFYDSKKEAEKKKKARPIASITEAYSAYAIYPQSRALIDGSTLLKVEGSITIHSEPPSATEGFVFIMPETPPAVSGFEMLLRFLFPTWDTFNLYGRPGRLVASVLDPRSLMFAMPKHKRYGYLEILDVAGLIMTDGSSNWTERDWRKQLKELTGRRMNAMEDGTKTHGRSGSRSSKRLSIGPQNTAPVRARVGFADDAGSVRSSRSMTVGSHGLRTDSAPPDPNRERAPSALGGSVLKHSRNVSDTYVRDGPAGMPDFESSPAQGRTSPPPGRVKNAFASDLASTPERFSSDDERQAGISPTQVEDIEPAPRMGTPEPVVPPPTFSHGAGAKPHHKPFHSPEMRRANSRLSSTTLSQLAKAGGLTPDVLGDDNAARQLGEENDINSDPRGPSVQPQTYANPDGMMNANHNGSREALTPNLMSSDSPRSSPGLPLPEQRMGLTQQRSRSPLAGSGPAVGYGQGPPGGRPPPQNNNYRGPVQHQQPMGPPPPSHGRGQPPPSMMMAAGQRGPPPPNHGNYPPRDPRMGPPRPPGPPGPPGPGGPHQYHNYRGPPPPGPRRTPPPNSQGMRGPPPHLQTSPPINRKPLPQRTTSLQRGDDPLARPQGGLVRQDSEKSQGSSSNYDDAASNVSPDYASTRKSTETQESVDRPRAGVLRTIGDPSAAQPPGSRFQNSEYTVPDINFGPTVISSAPRNRSPARPSTAGGVSPGSTPHVRQESDDTIRRNVPWQPGVAVAGSNSSGARALSPEEFVQQRAAAAATPLYAHGQGHQRSPSGNTLGAGLGTGNGNSRPTSPQPPLHSRKTSADLLQRPSSRGSGMVLSGGEVSSHLSAREQEHVARVTGTSLLNVAGGRSGQQPQAAGLVGAIDAREREKAQMKQGLGGHAVAQAIDQRQREQYQAQRAAQVAYAQQMSGPHHQQQHNFGPGPETMPHGHGGMGAMGVGMGPGPAMGPSRQQRPQMMSPPTSYHNGNQANYGPPYGPGYGPGADVGQPRQQQHYPLPGQVSAQGVPGMGMGGYRPQSPAMAMAMAPPGQFPSHQGRPTPPGEMPYHGQAF</sequence>
<dbReference type="FunFam" id="2.30.29.30:FF:000203">
    <property type="entry name" value="PH domain-containing protein"/>
    <property type="match status" value="1"/>
</dbReference>
<feature type="region of interest" description="Disordered" evidence="1">
    <location>
        <begin position="1"/>
        <end position="128"/>
    </location>
</feature>
<feature type="region of interest" description="Disordered" evidence="1">
    <location>
        <begin position="1113"/>
        <end position="1188"/>
    </location>
</feature>
<feature type="compositionally biased region" description="Polar residues" evidence="1">
    <location>
        <begin position="773"/>
        <end position="782"/>
    </location>
</feature>
<gene>
    <name evidence="3" type="ORF">DL546_000477</name>
</gene>
<dbReference type="Proteomes" id="UP000275385">
    <property type="component" value="Unassembled WGS sequence"/>
</dbReference>